<feature type="domain" description="6-phosphogluconate dehydrogenase NADP-binding" evidence="5">
    <location>
        <begin position="6"/>
        <end position="143"/>
    </location>
</feature>
<dbReference type="InterPro" id="IPR051265">
    <property type="entry name" value="HIBADH-related_NP60_sf"/>
</dbReference>
<dbReference type="InterPro" id="IPR008927">
    <property type="entry name" value="6-PGluconate_DH-like_C_sf"/>
</dbReference>
<dbReference type="OrthoDB" id="435038at2759"/>
<evidence type="ECO:0000259" key="6">
    <source>
        <dbReference type="Pfam" id="PF14833"/>
    </source>
</evidence>
<dbReference type="InterPro" id="IPR013328">
    <property type="entry name" value="6PGD_dom2"/>
</dbReference>
<dbReference type="InterPro" id="IPR006115">
    <property type="entry name" value="6PGDH_NADP-bd"/>
</dbReference>
<comment type="caution">
    <text evidence="7">The sequence shown here is derived from an EMBL/GenBank/DDBJ whole genome shotgun (WGS) entry which is preliminary data.</text>
</comment>
<evidence type="ECO:0000259" key="5">
    <source>
        <dbReference type="Pfam" id="PF03446"/>
    </source>
</evidence>
<evidence type="ECO:0000256" key="1">
    <source>
        <dbReference type="ARBA" id="ARBA00007598"/>
    </source>
</evidence>
<comment type="similarity">
    <text evidence="1">Belongs to the HIBADH-related family. NP60 subfamily.</text>
</comment>
<evidence type="ECO:0008006" key="9">
    <source>
        <dbReference type="Google" id="ProtNLM"/>
    </source>
</evidence>
<dbReference type="InterPro" id="IPR029154">
    <property type="entry name" value="HIBADH-like_NADP-bd"/>
</dbReference>
<protein>
    <recommendedName>
        <fullName evidence="9">3-hydroxyisobutyrate dehydrogenase</fullName>
    </recommendedName>
</protein>
<dbReference type="Proteomes" id="UP000780801">
    <property type="component" value="Unassembled WGS sequence"/>
</dbReference>
<dbReference type="EMBL" id="JAABOA010000575">
    <property type="protein sequence ID" value="KAF9583836.1"/>
    <property type="molecule type" value="Genomic_DNA"/>
</dbReference>
<dbReference type="PANTHER" id="PTHR43580">
    <property type="entry name" value="OXIDOREDUCTASE GLYR1-RELATED"/>
    <property type="match status" value="1"/>
</dbReference>
<dbReference type="PROSITE" id="PS00895">
    <property type="entry name" value="3_HYDROXYISOBUT_DH"/>
    <property type="match status" value="1"/>
</dbReference>
<dbReference type="Gene3D" id="3.40.50.720">
    <property type="entry name" value="NAD(P)-binding Rossmann-like Domain"/>
    <property type="match status" value="1"/>
</dbReference>
<dbReference type="PIRSF" id="PIRSF000103">
    <property type="entry name" value="HIBADH"/>
    <property type="match status" value="1"/>
</dbReference>
<feature type="active site" evidence="4">
    <location>
        <position position="155"/>
    </location>
</feature>
<evidence type="ECO:0000313" key="7">
    <source>
        <dbReference type="EMBL" id="KAF9583836.1"/>
    </source>
</evidence>
<dbReference type="PANTHER" id="PTHR43580:SF8">
    <property type="entry name" value="6-PHOSPHOGLUCONATE DEHYDROGENASE NADP-BINDING DOMAIN-CONTAINING PROTEIN-RELATED"/>
    <property type="match status" value="1"/>
</dbReference>
<keyword evidence="8" id="KW-1185">Reference proteome</keyword>
<dbReference type="InterPro" id="IPR015815">
    <property type="entry name" value="HIBADH-related"/>
</dbReference>
<sequence length="282" mass="30745">MSQDIKVGFIGLGEMGVQMASNLQRYLASQSSQLTVWNRSADKAEPVKALGAHVASSIEELFSRSNVIFSCLANDAAVESVYEELYALARKVDHPVTFIDSSTVYPSVPKKLSHDLAEISPKHTFLQCPVFGRPPAAAAAQLVWTTDVSRASSFKLLGNFFVVGTVELLAEGLNLAEKVDIDQDAVLDFIRTVFSAPPWIGYSQIMAEGNRSKAGGFNVDLGLKDINHMRKLASESGAYLPTADLAQKHLKAVQDKGLGHQDWTSIIDTIRETEPQTPPKQQ</sequence>
<dbReference type="GO" id="GO:0016491">
    <property type="term" value="F:oxidoreductase activity"/>
    <property type="evidence" value="ECO:0007669"/>
    <property type="project" value="UniProtKB-KW"/>
</dbReference>
<dbReference type="InterPro" id="IPR002204">
    <property type="entry name" value="3-OH-isobutyrate_DH-rel_CS"/>
</dbReference>
<organism evidence="7 8">
    <name type="scientific">Lunasporangiospora selenospora</name>
    <dbReference type="NCBI Taxonomy" id="979761"/>
    <lineage>
        <taxon>Eukaryota</taxon>
        <taxon>Fungi</taxon>
        <taxon>Fungi incertae sedis</taxon>
        <taxon>Mucoromycota</taxon>
        <taxon>Mortierellomycotina</taxon>
        <taxon>Mortierellomycetes</taxon>
        <taxon>Mortierellales</taxon>
        <taxon>Mortierellaceae</taxon>
        <taxon>Lunasporangiospora</taxon>
    </lineage>
</organism>
<dbReference type="Pfam" id="PF03446">
    <property type="entry name" value="NAD_binding_2"/>
    <property type="match status" value="1"/>
</dbReference>
<reference evidence="7" key="1">
    <citation type="journal article" date="2020" name="Fungal Divers.">
        <title>Resolving the Mortierellaceae phylogeny through synthesis of multi-gene phylogenetics and phylogenomics.</title>
        <authorList>
            <person name="Vandepol N."/>
            <person name="Liber J."/>
            <person name="Desiro A."/>
            <person name="Na H."/>
            <person name="Kennedy M."/>
            <person name="Barry K."/>
            <person name="Grigoriev I.V."/>
            <person name="Miller A.N."/>
            <person name="O'Donnell K."/>
            <person name="Stajich J.E."/>
            <person name="Bonito G."/>
        </authorList>
    </citation>
    <scope>NUCLEOTIDE SEQUENCE</scope>
    <source>
        <strain evidence="7">KOD1015</strain>
    </source>
</reference>
<evidence type="ECO:0000313" key="8">
    <source>
        <dbReference type="Proteomes" id="UP000780801"/>
    </source>
</evidence>
<feature type="domain" description="3-hydroxyisobutyrate dehydrogenase-like NAD-binding" evidence="6">
    <location>
        <begin position="152"/>
        <end position="268"/>
    </location>
</feature>
<keyword evidence="3" id="KW-0520">NAD</keyword>
<evidence type="ECO:0000256" key="2">
    <source>
        <dbReference type="ARBA" id="ARBA00023002"/>
    </source>
</evidence>
<proteinExistence type="inferred from homology"/>
<accession>A0A9P6G004</accession>
<gene>
    <name evidence="7" type="ORF">BGW38_008366</name>
</gene>
<dbReference type="SUPFAM" id="SSF51735">
    <property type="entry name" value="NAD(P)-binding Rossmann-fold domains"/>
    <property type="match status" value="1"/>
</dbReference>
<dbReference type="GO" id="GO:0050661">
    <property type="term" value="F:NADP binding"/>
    <property type="evidence" value="ECO:0007669"/>
    <property type="project" value="InterPro"/>
</dbReference>
<evidence type="ECO:0000256" key="4">
    <source>
        <dbReference type="PIRSR" id="PIRSR000103-1"/>
    </source>
</evidence>
<name>A0A9P6G004_9FUNG</name>
<dbReference type="SUPFAM" id="SSF48179">
    <property type="entry name" value="6-phosphogluconate dehydrogenase C-terminal domain-like"/>
    <property type="match status" value="1"/>
</dbReference>
<dbReference type="InterPro" id="IPR036291">
    <property type="entry name" value="NAD(P)-bd_dom_sf"/>
</dbReference>
<evidence type="ECO:0000256" key="3">
    <source>
        <dbReference type="ARBA" id="ARBA00023027"/>
    </source>
</evidence>
<dbReference type="GO" id="GO:0051287">
    <property type="term" value="F:NAD binding"/>
    <property type="evidence" value="ECO:0007669"/>
    <property type="project" value="InterPro"/>
</dbReference>
<dbReference type="Pfam" id="PF14833">
    <property type="entry name" value="NAD_binding_11"/>
    <property type="match status" value="1"/>
</dbReference>
<keyword evidence="2" id="KW-0560">Oxidoreductase</keyword>
<dbReference type="AlphaFoldDB" id="A0A9P6G004"/>
<dbReference type="Gene3D" id="1.10.1040.10">
    <property type="entry name" value="N-(1-d-carboxylethyl)-l-norvaline Dehydrogenase, domain 2"/>
    <property type="match status" value="1"/>
</dbReference>